<proteinExistence type="predicted"/>
<accession>A0ABT7SVX0</accession>
<organism evidence="2 3">
    <name type="scientific">Alteromonas arenosi</name>
    <dbReference type="NCBI Taxonomy" id="3055817"/>
    <lineage>
        <taxon>Bacteria</taxon>
        <taxon>Pseudomonadati</taxon>
        <taxon>Pseudomonadota</taxon>
        <taxon>Gammaproteobacteria</taxon>
        <taxon>Alteromonadales</taxon>
        <taxon>Alteromonadaceae</taxon>
        <taxon>Alteromonas/Salinimonas group</taxon>
        <taxon>Alteromonas</taxon>
    </lineage>
</organism>
<evidence type="ECO:0000259" key="1">
    <source>
        <dbReference type="Pfam" id="PF26621"/>
    </source>
</evidence>
<dbReference type="Pfam" id="PF26621">
    <property type="entry name" value="DUF8198"/>
    <property type="match status" value="1"/>
</dbReference>
<dbReference type="InterPro" id="IPR058511">
    <property type="entry name" value="DUF8198"/>
</dbReference>
<gene>
    <name evidence="2" type="ORF">QTP81_06880</name>
</gene>
<reference evidence="2 3" key="1">
    <citation type="submission" date="2023-06" db="EMBL/GenBank/DDBJ databases">
        <title>Alteromonas sp. ASW11-36 isolated from intertidal sand.</title>
        <authorList>
            <person name="Li Y."/>
        </authorList>
    </citation>
    <scope>NUCLEOTIDE SEQUENCE [LARGE SCALE GENOMIC DNA]</scope>
    <source>
        <strain evidence="2 3">ASW11-36</strain>
    </source>
</reference>
<comment type="caution">
    <text evidence="2">The sequence shown here is derived from an EMBL/GenBank/DDBJ whole genome shotgun (WGS) entry which is preliminary data.</text>
</comment>
<sequence>MAINADQIIQHIYTVNARRDLALQMGRLDSIQALQEWQCQRLLTTHQDLNAQPEFADAMRFFVDELYGPKDFSQRDKDLTRVIPKLAAVLPEKALRALDDALRLNALSFDLDSAMVEALLQLIDADTLQASAINADLYAQAYRQVNRQAERVEQIAIVEQLGLQLADVVHVRGISLLIKMARKPAELAGVLTLHEFLAEGFSAFKQLGDVRLFLDPIISRETAIMQALLASDFQLKNNPLPQEMA</sequence>
<dbReference type="Proteomes" id="UP001234343">
    <property type="component" value="Unassembled WGS sequence"/>
</dbReference>
<dbReference type="RefSeq" id="WP_289364620.1">
    <property type="nucleotide sequence ID" value="NZ_JAUCBP010000007.1"/>
</dbReference>
<dbReference type="InterPro" id="IPR058063">
    <property type="entry name" value="FFLEE_fam"/>
</dbReference>
<evidence type="ECO:0000313" key="3">
    <source>
        <dbReference type="Proteomes" id="UP001234343"/>
    </source>
</evidence>
<dbReference type="EMBL" id="JAUCBP010000007">
    <property type="protein sequence ID" value="MDM7860315.1"/>
    <property type="molecule type" value="Genomic_DNA"/>
</dbReference>
<keyword evidence="3" id="KW-1185">Reference proteome</keyword>
<evidence type="ECO:0000313" key="2">
    <source>
        <dbReference type="EMBL" id="MDM7860315.1"/>
    </source>
</evidence>
<name>A0ABT7SVX0_9ALTE</name>
<feature type="domain" description="DUF8198" evidence="1">
    <location>
        <begin position="27"/>
        <end position="232"/>
    </location>
</feature>
<protein>
    <recommendedName>
        <fullName evidence="1">DUF8198 domain-containing protein</fullName>
    </recommendedName>
</protein>
<dbReference type="NCBIfam" id="NF047641">
    <property type="entry name" value="FFLEE_fam"/>
    <property type="match status" value="1"/>
</dbReference>